<feature type="compositionally biased region" description="Low complexity" evidence="2">
    <location>
        <begin position="25"/>
        <end position="35"/>
    </location>
</feature>
<dbReference type="Pfam" id="PF00439">
    <property type="entry name" value="Bromodomain"/>
    <property type="match status" value="1"/>
</dbReference>
<evidence type="ECO:0000313" key="5">
    <source>
        <dbReference type="Proteomes" id="UP000780801"/>
    </source>
</evidence>
<feature type="compositionally biased region" description="Polar residues" evidence="2">
    <location>
        <begin position="512"/>
        <end position="531"/>
    </location>
</feature>
<feature type="compositionally biased region" description="Basic and acidic residues" evidence="2">
    <location>
        <begin position="38"/>
        <end position="50"/>
    </location>
</feature>
<keyword evidence="1" id="KW-0103">Bromodomain</keyword>
<evidence type="ECO:0000256" key="2">
    <source>
        <dbReference type="SAM" id="MobiDB-lite"/>
    </source>
</evidence>
<comment type="caution">
    <text evidence="4">The sequence shown here is derived from an EMBL/GenBank/DDBJ whole genome shotgun (WGS) entry which is preliminary data.</text>
</comment>
<sequence length="783" mass="86868">MEESTIVNGSHPVADTSKKRPSLPSPLTDSPTSPSHSGEPKRPKTAEFGEGRAAQKNTEVTQAEFNEVLTAILDVIQGLDKHKTLATIAKSTTDGETVECSLKTIREKLQESDYSSVYSFRDDLSTIFNHVIVSSGSGQEMQEHAQRLSQLASDLISDKAHYSIRSHGKKVRPREETQVSLPTRDYEKVALFQRGSEGFVFTSKVIVGANDDVTEPGLSQTVVVPVISTTTPPLLKDVNPRPRPLPPTPDYIKRKAIGVEYCPYDAFASFAPYADSTNAALNAEDTSIAYDALVSRHAKKSKHIVEVSEEEKAAKAQLESILDVAKQYQSQENGVKIVEDDLKFLIEEGIDVQELLLSSNSLINGKEQTPTEAIQKNAMLLLEIYRLQEERFSSKDHTITPKEHELASILQKSLAELANQLTPSQLVSLKAIEDAMRRIPYKDSAFVGSLPPSKPFAYPTNTSRNGVPATATGLPLHVPVAHKRASPPMPVIPQVALSPQVNMTGGYPFIPQTASHAYSSPQQPPTHQKTYSRPRAENTPVLEVVALPQPLQVEPNGQFTFRKNFHLVTTTGGTPSHWRRNDSQTPCANCGTLVSHKDSHLKSVFFKDWLKRHSDLIGVRFSPRQKPYEYSVHVRENSTQAKRDRAGQVKTRYSCHRKSQKYEDKNRIKGGKTGNPRLRSPSIKSQCKSTINSLFRPKPTSDGRPGESYRIEYNFQHNHSLGRMENLGTLRLSQSVNQKIATMLSTGLPIDVVLDQLTMDHAKIARILESCLGMTLSHMTMFS</sequence>
<organism evidence="4 5">
    <name type="scientific">Lunasporangiospora selenospora</name>
    <dbReference type="NCBI Taxonomy" id="979761"/>
    <lineage>
        <taxon>Eukaryota</taxon>
        <taxon>Fungi</taxon>
        <taxon>Fungi incertae sedis</taxon>
        <taxon>Mucoromycota</taxon>
        <taxon>Mortierellomycotina</taxon>
        <taxon>Mortierellomycetes</taxon>
        <taxon>Mortierellales</taxon>
        <taxon>Mortierellaceae</taxon>
        <taxon>Lunasporangiospora</taxon>
    </lineage>
</organism>
<proteinExistence type="predicted"/>
<dbReference type="InterPro" id="IPR036427">
    <property type="entry name" value="Bromodomain-like_sf"/>
</dbReference>
<reference evidence="4" key="1">
    <citation type="journal article" date="2020" name="Fungal Divers.">
        <title>Resolving the Mortierellaceae phylogeny through synthesis of multi-gene phylogenetics and phylogenomics.</title>
        <authorList>
            <person name="Vandepol N."/>
            <person name="Liber J."/>
            <person name="Desiro A."/>
            <person name="Na H."/>
            <person name="Kennedy M."/>
            <person name="Barry K."/>
            <person name="Grigoriev I.V."/>
            <person name="Miller A.N."/>
            <person name="O'Donnell K."/>
            <person name="Stajich J.E."/>
            <person name="Bonito G."/>
        </authorList>
    </citation>
    <scope>NUCLEOTIDE SEQUENCE</scope>
    <source>
        <strain evidence="4">KOD1015</strain>
    </source>
</reference>
<protein>
    <recommendedName>
        <fullName evidence="3">Bromo domain-containing protein</fullName>
    </recommendedName>
</protein>
<gene>
    <name evidence="4" type="ORF">BGW38_004798</name>
</gene>
<feature type="region of interest" description="Disordered" evidence="2">
    <location>
        <begin position="1"/>
        <end position="54"/>
    </location>
</feature>
<feature type="region of interest" description="Disordered" evidence="2">
    <location>
        <begin position="657"/>
        <end position="684"/>
    </location>
</feature>
<evidence type="ECO:0000256" key="1">
    <source>
        <dbReference type="ARBA" id="ARBA00023117"/>
    </source>
</evidence>
<dbReference type="InterPro" id="IPR001487">
    <property type="entry name" value="Bromodomain"/>
</dbReference>
<dbReference type="Gene3D" id="1.20.920.10">
    <property type="entry name" value="Bromodomain-like"/>
    <property type="match status" value="1"/>
</dbReference>
<name>A0A9P6FQU9_9FUNG</name>
<dbReference type="EMBL" id="JAABOA010003056">
    <property type="protein sequence ID" value="KAF9579095.1"/>
    <property type="molecule type" value="Genomic_DNA"/>
</dbReference>
<keyword evidence="5" id="KW-1185">Reference proteome</keyword>
<dbReference type="GO" id="GO:0006325">
    <property type="term" value="P:chromatin organization"/>
    <property type="evidence" value="ECO:0007669"/>
    <property type="project" value="UniProtKB-ARBA"/>
</dbReference>
<dbReference type="AlphaFoldDB" id="A0A9P6FQU9"/>
<evidence type="ECO:0000313" key="4">
    <source>
        <dbReference type="EMBL" id="KAF9579095.1"/>
    </source>
</evidence>
<evidence type="ECO:0000259" key="3">
    <source>
        <dbReference type="Pfam" id="PF00439"/>
    </source>
</evidence>
<feature type="region of interest" description="Disordered" evidence="2">
    <location>
        <begin position="512"/>
        <end position="532"/>
    </location>
</feature>
<dbReference type="Proteomes" id="UP000780801">
    <property type="component" value="Unassembled WGS sequence"/>
</dbReference>
<accession>A0A9P6FQU9</accession>
<dbReference type="SUPFAM" id="SSF47370">
    <property type="entry name" value="Bromodomain"/>
    <property type="match status" value="1"/>
</dbReference>
<dbReference type="OrthoDB" id="21648at2759"/>
<feature type="domain" description="Bromo" evidence="3">
    <location>
        <begin position="100"/>
        <end position="146"/>
    </location>
</feature>